<dbReference type="InterPro" id="IPR000620">
    <property type="entry name" value="EamA_dom"/>
</dbReference>
<feature type="transmembrane region" description="Helical" evidence="6">
    <location>
        <begin position="67"/>
        <end position="83"/>
    </location>
</feature>
<accession>A0A5M4AW53</accession>
<feature type="transmembrane region" description="Helical" evidence="6">
    <location>
        <begin position="248"/>
        <end position="265"/>
    </location>
</feature>
<dbReference type="InterPro" id="IPR050638">
    <property type="entry name" value="AA-Vitamin_Transporters"/>
</dbReference>
<dbReference type="SUPFAM" id="SSF103481">
    <property type="entry name" value="Multidrug resistance efflux transporter EmrE"/>
    <property type="match status" value="2"/>
</dbReference>
<keyword evidence="4 6" id="KW-1133">Transmembrane helix</keyword>
<evidence type="ECO:0000256" key="6">
    <source>
        <dbReference type="SAM" id="Phobius"/>
    </source>
</evidence>
<evidence type="ECO:0000313" key="9">
    <source>
        <dbReference type="Proteomes" id="UP000391834"/>
    </source>
</evidence>
<dbReference type="OrthoDB" id="9805239at2"/>
<feature type="domain" description="EamA" evidence="7">
    <location>
        <begin position="8"/>
        <end position="139"/>
    </location>
</feature>
<evidence type="ECO:0000256" key="3">
    <source>
        <dbReference type="ARBA" id="ARBA00022692"/>
    </source>
</evidence>
<dbReference type="InterPro" id="IPR037185">
    <property type="entry name" value="EmrE-like"/>
</dbReference>
<feature type="transmembrane region" description="Helical" evidence="6">
    <location>
        <begin position="5"/>
        <end position="25"/>
    </location>
</feature>
<dbReference type="EMBL" id="BLAX01000001">
    <property type="protein sequence ID" value="GET32155.1"/>
    <property type="molecule type" value="Genomic_DNA"/>
</dbReference>
<protein>
    <submittedName>
        <fullName evidence="8">Membrane protein</fullName>
    </submittedName>
</protein>
<proteinExistence type="predicted"/>
<sequence>MKNKIVVYLAAIMAMAFWAISFVWVKIVYQAYGPLTTVFFRLVIATVLLFIYTKLTGRLMKPERKDWKAFILLAFFEPFLYFMGESFGLKYVASTVAAVIVATIPLFSPLAASRFHGEKVSVRTILGIILSFAGVTVVVLDTSENLSASLLGIGLEFVAVLATIGYTVVLKGLTKKYNTTSIVTYQSFIGIFYFLPFWMTFEMNSFIHTPVNVDSLIAILKLAIFASGFAFLFFTYSVGKLGINKANIFMNSIPVFTAIFAWLILGETLSLQKLTGITIVIAGLFLAQMRIRKKAFKNIQDEVHRSKREERPGTVSAQ</sequence>
<dbReference type="Proteomes" id="UP000391834">
    <property type="component" value="Unassembled WGS sequence"/>
</dbReference>
<evidence type="ECO:0000256" key="4">
    <source>
        <dbReference type="ARBA" id="ARBA00022989"/>
    </source>
</evidence>
<evidence type="ECO:0000259" key="7">
    <source>
        <dbReference type="Pfam" id="PF00892"/>
    </source>
</evidence>
<feature type="domain" description="EamA" evidence="7">
    <location>
        <begin position="151"/>
        <end position="286"/>
    </location>
</feature>
<comment type="caution">
    <text evidence="8">The sequence shown here is derived from an EMBL/GenBank/DDBJ whole genome shotgun (WGS) entry which is preliminary data.</text>
</comment>
<dbReference type="Gene3D" id="1.10.3730.20">
    <property type="match status" value="1"/>
</dbReference>
<keyword evidence="3 6" id="KW-0812">Transmembrane</keyword>
<feature type="transmembrane region" description="Helical" evidence="6">
    <location>
        <begin position="216"/>
        <end position="236"/>
    </location>
</feature>
<feature type="transmembrane region" description="Helical" evidence="6">
    <location>
        <begin position="182"/>
        <end position="201"/>
    </location>
</feature>
<keyword evidence="2" id="KW-1003">Cell membrane</keyword>
<evidence type="ECO:0000256" key="1">
    <source>
        <dbReference type="ARBA" id="ARBA00004651"/>
    </source>
</evidence>
<feature type="transmembrane region" description="Helical" evidence="6">
    <location>
        <begin position="271"/>
        <end position="287"/>
    </location>
</feature>
<feature type="transmembrane region" description="Helical" evidence="6">
    <location>
        <begin position="146"/>
        <end position="170"/>
    </location>
</feature>
<dbReference type="PANTHER" id="PTHR32322:SF18">
    <property type="entry name" value="S-ADENOSYLMETHIONINE_S-ADENOSYLHOMOCYSTEINE TRANSPORTER"/>
    <property type="match status" value="1"/>
</dbReference>
<feature type="transmembrane region" description="Helical" evidence="6">
    <location>
        <begin position="120"/>
        <end position="140"/>
    </location>
</feature>
<feature type="transmembrane region" description="Helical" evidence="6">
    <location>
        <begin position="89"/>
        <end position="108"/>
    </location>
</feature>
<evidence type="ECO:0000256" key="5">
    <source>
        <dbReference type="ARBA" id="ARBA00023136"/>
    </source>
</evidence>
<evidence type="ECO:0000313" key="8">
    <source>
        <dbReference type="EMBL" id="GET32155.1"/>
    </source>
</evidence>
<reference evidence="8 9" key="1">
    <citation type="submission" date="2019-10" db="EMBL/GenBank/DDBJ databases">
        <title>Prolixibacter strains distinguished by the presence of nitrate reductase genes were adept at nitrate-dependent anaerobic corrosion of metallic iron and carbon steel.</title>
        <authorList>
            <person name="Iino T."/>
            <person name="Shono N."/>
            <person name="Ito K."/>
            <person name="Nakamura R."/>
            <person name="Sueoka K."/>
            <person name="Harayama S."/>
            <person name="Ohkuma M."/>
        </authorList>
    </citation>
    <scope>NUCLEOTIDE SEQUENCE [LARGE SCALE GENOMIC DNA]</scope>
    <source>
        <strain evidence="8 9">JCM 13498</strain>
    </source>
</reference>
<dbReference type="GO" id="GO:0005886">
    <property type="term" value="C:plasma membrane"/>
    <property type="evidence" value="ECO:0007669"/>
    <property type="project" value="UniProtKB-SubCell"/>
</dbReference>
<name>A0A5M4AW53_9BACT</name>
<gene>
    <name evidence="8" type="ORF">PbJCM13498_10180</name>
</gene>
<dbReference type="RefSeq" id="WP_025863350.1">
    <property type="nucleotide sequence ID" value="NZ_BLAX01000001.1"/>
</dbReference>
<keyword evidence="9" id="KW-1185">Reference proteome</keyword>
<keyword evidence="5 6" id="KW-0472">Membrane</keyword>
<dbReference type="AlphaFoldDB" id="A0A5M4AW53"/>
<comment type="subcellular location">
    <subcellularLocation>
        <location evidence="1">Cell membrane</location>
        <topology evidence="1">Multi-pass membrane protein</topology>
    </subcellularLocation>
</comment>
<evidence type="ECO:0000256" key="2">
    <source>
        <dbReference type="ARBA" id="ARBA00022475"/>
    </source>
</evidence>
<feature type="transmembrane region" description="Helical" evidence="6">
    <location>
        <begin position="31"/>
        <end position="55"/>
    </location>
</feature>
<dbReference type="Pfam" id="PF00892">
    <property type="entry name" value="EamA"/>
    <property type="match status" value="2"/>
</dbReference>
<organism evidence="8 9">
    <name type="scientific">Prolixibacter bellariivorans</name>
    <dbReference type="NCBI Taxonomy" id="314319"/>
    <lineage>
        <taxon>Bacteria</taxon>
        <taxon>Pseudomonadati</taxon>
        <taxon>Bacteroidota</taxon>
        <taxon>Bacteroidia</taxon>
        <taxon>Marinilabiliales</taxon>
        <taxon>Prolixibacteraceae</taxon>
        <taxon>Prolixibacter</taxon>
    </lineage>
</organism>
<dbReference type="PANTHER" id="PTHR32322">
    <property type="entry name" value="INNER MEMBRANE TRANSPORTER"/>
    <property type="match status" value="1"/>
</dbReference>